<accession>A0A7J6VME2</accession>
<organism evidence="2 3">
    <name type="scientific">Thalictrum thalictroides</name>
    <name type="common">Rue-anemone</name>
    <name type="synonym">Anemone thalictroides</name>
    <dbReference type="NCBI Taxonomy" id="46969"/>
    <lineage>
        <taxon>Eukaryota</taxon>
        <taxon>Viridiplantae</taxon>
        <taxon>Streptophyta</taxon>
        <taxon>Embryophyta</taxon>
        <taxon>Tracheophyta</taxon>
        <taxon>Spermatophyta</taxon>
        <taxon>Magnoliopsida</taxon>
        <taxon>Ranunculales</taxon>
        <taxon>Ranunculaceae</taxon>
        <taxon>Thalictroideae</taxon>
        <taxon>Thalictrum</taxon>
    </lineage>
</organism>
<dbReference type="Proteomes" id="UP000554482">
    <property type="component" value="Unassembled WGS sequence"/>
</dbReference>
<reference evidence="2 3" key="1">
    <citation type="submission" date="2020-06" db="EMBL/GenBank/DDBJ databases">
        <title>Transcriptomic and genomic resources for Thalictrum thalictroides and T. hernandezii: Facilitating candidate gene discovery in an emerging model plant lineage.</title>
        <authorList>
            <person name="Arias T."/>
            <person name="Riano-Pachon D.M."/>
            <person name="Di Stilio V.S."/>
        </authorList>
    </citation>
    <scope>NUCLEOTIDE SEQUENCE [LARGE SCALE GENOMIC DNA]</scope>
    <source>
        <strain evidence="3">cv. WT478/WT964</strain>
        <tissue evidence="2">Leaves</tissue>
    </source>
</reference>
<evidence type="ECO:0000313" key="2">
    <source>
        <dbReference type="EMBL" id="KAF5186093.1"/>
    </source>
</evidence>
<dbReference type="EMBL" id="JABWDY010029845">
    <property type="protein sequence ID" value="KAF5186093.1"/>
    <property type="molecule type" value="Genomic_DNA"/>
</dbReference>
<name>A0A7J6VME2_THATH</name>
<evidence type="ECO:0000256" key="1">
    <source>
        <dbReference type="SAM" id="Phobius"/>
    </source>
</evidence>
<keyword evidence="3" id="KW-1185">Reference proteome</keyword>
<dbReference type="AlphaFoldDB" id="A0A7J6VME2"/>
<evidence type="ECO:0000313" key="3">
    <source>
        <dbReference type="Proteomes" id="UP000554482"/>
    </source>
</evidence>
<keyword evidence="1" id="KW-1133">Transmembrane helix</keyword>
<dbReference type="PROSITE" id="PS51257">
    <property type="entry name" value="PROKAR_LIPOPROTEIN"/>
    <property type="match status" value="1"/>
</dbReference>
<keyword evidence="1" id="KW-0812">Transmembrane</keyword>
<protein>
    <submittedName>
        <fullName evidence="2">Uncharacterized protein</fullName>
    </submittedName>
</protein>
<sequence>MQLARSFQIAVACTLCLLASLCACWLVFLKYRYLYGEEPDDQGMMAYSGLVGFTFLFLAFVKYLESRNIDAENQIVLSSNDQYDFEVQYAGSSNYVVHVAHLPSL</sequence>
<proteinExistence type="predicted"/>
<gene>
    <name evidence="2" type="ORF">FRX31_024321</name>
</gene>
<comment type="caution">
    <text evidence="2">The sequence shown here is derived from an EMBL/GenBank/DDBJ whole genome shotgun (WGS) entry which is preliminary data.</text>
</comment>
<feature type="transmembrane region" description="Helical" evidence="1">
    <location>
        <begin position="46"/>
        <end position="64"/>
    </location>
</feature>
<keyword evidence="1" id="KW-0472">Membrane</keyword>